<dbReference type="SUPFAM" id="SSF56219">
    <property type="entry name" value="DNase I-like"/>
    <property type="match status" value="1"/>
</dbReference>
<dbReference type="AlphaFoldDB" id="A0AAV0VZP8"/>
<sequence length="607" mass="66511">MAQTAEEIGADILIVSEPATHYDHEDRWCLSTDHKAAVRTSLRSELSHDGRGFGSGFAWLSFQGLTVFSCYCRPGASLPEYRLFLGDLEAAIRARADSSIVLAGDFNAWNVEWGSRTNNPRGAPLSDLAISLGLILANSGTSPTFVKGAATSIIDLTFYRGVDLTDWHVPDLETLSDHNYVCFNTADPAQPPVADVLANVSSGWSIKKLDPDALCRHLSITHLGATAGAACAETALSSAESFDAFLFGACEASMPRKRKGPQGRRPVFWWSERIADLRRQSLALRRRYQACIRRVNQPGVQEARFSYIAAKRELRIAIREAKNKCWADLCAQVDTDPWGRPYKLVMKKLGGQNPAASSKGREAVIADALFPAAPVTDWGLAPSPAVHNIFQAFDPVLDTLKFTRVIPEFRPEEISRAVKRLSPGKAAGPSGIPNEILRAVALAQPCAVLRVFNDCLNASTFPPRWKRARLVLLRKGPDKPPDAPSSYRPICMLDAPGKLLERLLLQRLEDHLDAHGGRRRAPNQFGFRRGVSTESAIGTVLSIAAQAATTPRLKSLCVLVTLDVKNAFNSLGWPVIDAALRGINTPEYLVEMLRSWLADRTLLTGEE</sequence>
<dbReference type="GO" id="GO:0071897">
    <property type="term" value="P:DNA biosynthetic process"/>
    <property type="evidence" value="ECO:0007669"/>
    <property type="project" value="UniProtKB-ARBA"/>
</dbReference>
<accession>A0AAV0VZP8</accession>
<dbReference type="Pfam" id="PF14529">
    <property type="entry name" value="Exo_endo_phos_2"/>
    <property type="match status" value="1"/>
</dbReference>
<evidence type="ECO:0000313" key="3">
    <source>
        <dbReference type="EMBL" id="CAI6349664.1"/>
    </source>
</evidence>
<evidence type="ECO:0008006" key="5">
    <source>
        <dbReference type="Google" id="ProtNLM"/>
    </source>
</evidence>
<dbReference type="Pfam" id="PF00078">
    <property type="entry name" value="RVT_1"/>
    <property type="match status" value="1"/>
</dbReference>
<organism evidence="3 4">
    <name type="scientific">Macrosiphum euphorbiae</name>
    <name type="common">potato aphid</name>
    <dbReference type="NCBI Taxonomy" id="13131"/>
    <lineage>
        <taxon>Eukaryota</taxon>
        <taxon>Metazoa</taxon>
        <taxon>Ecdysozoa</taxon>
        <taxon>Arthropoda</taxon>
        <taxon>Hexapoda</taxon>
        <taxon>Insecta</taxon>
        <taxon>Pterygota</taxon>
        <taxon>Neoptera</taxon>
        <taxon>Paraneoptera</taxon>
        <taxon>Hemiptera</taxon>
        <taxon>Sternorrhyncha</taxon>
        <taxon>Aphidomorpha</taxon>
        <taxon>Aphidoidea</taxon>
        <taxon>Aphididae</taxon>
        <taxon>Macrosiphini</taxon>
        <taxon>Macrosiphum</taxon>
    </lineage>
</organism>
<dbReference type="Proteomes" id="UP001160148">
    <property type="component" value="Unassembled WGS sequence"/>
</dbReference>
<comment type="caution">
    <text evidence="3">The sequence shown here is derived from an EMBL/GenBank/DDBJ whole genome shotgun (WGS) entry which is preliminary data.</text>
</comment>
<protein>
    <recommendedName>
        <fullName evidence="5">Reverse transcriptase domain-containing protein</fullName>
    </recommendedName>
</protein>
<feature type="domain" description="Reverse transcriptase" evidence="1">
    <location>
        <begin position="481"/>
        <end position="597"/>
    </location>
</feature>
<keyword evidence="4" id="KW-1185">Reference proteome</keyword>
<dbReference type="EMBL" id="CARXXK010000001">
    <property type="protein sequence ID" value="CAI6349664.1"/>
    <property type="molecule type" value="Genomic_DNA"/>
</dbReference>
<feature type="domain" description="Endonuclease/exonuclease/phosphatase" evidence="2">
    <location>
        <begin position="66"/>
        <end position="181"/>
    </location>
</feature>
<evidence type="ECO:0000259" key="1">
    <source>
        <dbReference type="Pfam" id="PF00078"/>
    </source>
</evidence>
<dbReference type="InterPro" id="IPR043502">
    <property type="entry name" value="DNA/RNA_pol_sf"/>
</dbReference>
<dbReference type="InterPro" id="IPR036691">
    <property type="entry name" value="Endo/exonu/phosph_ase_sf"/>
</dbReference>
<dbReference type="Gene3D" id="3.60.10.10">
    <property type="entry name" value="Endonuclease/exonuclease/phosphatase"/>
    <property type="match status" value="1"/>
</dbReference>
<evidence type="ECO:0000313" key="4">
    <source>
        <dbReference type="Proteomes" id="UP001160148"/>
    </source>
</evidence>
<dbReference type="GO" id="GO:0003824">
    <property type="term" value="F:catalytic activity"/>
    <property type="evidence" value="ECO:0007669"/>
    <property type="project" value="InterPro"/>
</dbReference>
<reference evidence="3 4" key="1">
    <citation type="submission" date="2023-01" db="EMBL/GenBank/DDBJ databases">
        <authorList>
            <person name="Whitehead M."/>
        </authorList>
    </citation>
    <scope>NUCLEOTIDE SEQUENCE [LARGE SCALE GENOMIC DNA]</scope>
</reference>
<proteinExistence type="predicted"/>
<dbReference type="InterPro" id="IPR005135">
    <property type="entry name" value="Endo/exonuclease/phosphatase"/>
</dbReference>
<gene>
    <name evidence="3" type="ORF">MEUPH1_LOCUS6201</name>
</gene>
<dbReference type="PANTHER" id="PTHR19446">
    <property type="entry name" value="REVERSE TRANSCRIPTASES"/>
    <property type="match status" value="1"/>
</dbReference>
<name>A0AAV0VZP8_9HEMI</name>
<dbReference type="CDD" id="cd09077">
    <property type="entry name" value="R1-I-EN"/>
    <property type="match status" value="1"/>
</dbReference>
<dbReference type="SUPFAM" id="SSF56672">
    <property type="entry name" value="DNA/RNA polymerases"/>
    <property type="match status" value="1"/>
</dbReference>
<evidence type="ECO:0000259" key="2">
    <source>
        <dbReference type="Pfam" id="PF14529"/>
    </source>
</evidence>
<dbReference type="InterPro" id="IPR000477">
    <property type="entry name" value="RT_dom"/>
</dbReference>